<dbReference type="Gene3D" id="2.160.20.80">
    <property type="entry name" value="E3 ubiquitin-protein ligase SopA"/>
    <property type="match status" value="1"/>
</dbReference>
<keyword evidence="1" id="KW-1133">Transmembrane helix</keyword>
<dbReference type="KEGG" id="lmoi:VV02_00250"/>
<evidence type="ECO:0000256" key="1">
    <source>
        <dbReference type="SAM" id="Phobius"/>
    </source>
</evidence>
<dbReference type="EMBL" id="CP011112">
    <property type="protein sequence ID" value="AKU14668.1"/>
    <property type="molecule type" value="Genomic_DNA"/>
</dbReference>
<evidence type="ECO:0008006" key="4">
    <source>
        <dbReference type="Google" id="ProtNLM"/>
    </source>
</evidence>
<proteinExistence type="predicted"/>
<feature type="transmembrane region" description="Helical" evidence="1">
    <location>
        <begin position="703"/>
        <end position="725"/>
    </location>
</feature>
<sequence>MSAAWRWRITNAIRSGTVIDLGGPDPTAKEGWTEVHTIPAAVIRECLLSNDLRPEPPGLRIRGALIEGELDLSYAELPCNIGLVACRLTALRVVGASTRWLSLDRSFLTEVGAFDAKIGRISLAGATVSNPDGIALDLDGVEIHGSWFADRMQATGQIRALGAKIGGRLSLRGATLSNTSGDALNLDGAEIHRGWFADRMRATGKVRAVSAKISGALVLREAILSNPDMSNPDADALNLDRAEIQGDWSANGLQAIGEVRARGAKIGQLTLQDATLFHPNGKALTLDGAEIQAACLANRLQATGEIRAVNAKIGGLLYVDDARLSAPGGNALTLDGAEIHGDWSADRLHATGEVRARGVRVGGQLKLNEVRLDNPGQNALNLGRAELRGDWSARKLRATGQVRARGAKIGELTLDDAVLTNLGDNAITLDRAEIQGDWSADRLTAEGRVRAHGVRVGGKLKLNEARLCNPGKSALNLGRAEIQGDWSAYKLRATGEVRARGAKVGQLSLNDAILSNPAGDALTLDRIEIQGDWSADRLRTTGRVRAKAATIGRQLTLRDATLSNRHESALGTDKIALNLERAEIAHLILHLTPESIGGLEAFGVGVRNLEVSGTLPTPLTGSGWSIGDLHGPVRTDRRVAQTWLDSAPRFVSQPWQEIAAVYEHNGQPADGRRLRFSAAHRTAKHSPGSTRIVRYAYGALVGYGYYPLLALIWLVLLAGLCWGVAVDRDSFAPTAAARATTQAGPACPGTPLSAATPRNCLIPDYPEYNPLLYAINTVTPGSLQDSAWAPTGTIRSFTVMMAKTAGWVLAAFLLAGLTGLLKKT</sequence>
<gene>
    <name evidence="2" type="ORF">VV02_00250</name>
</gene>
<evidence type="ECO:0000313" key="3">
    <source>
        <dbReference type="Proteomes" id="UP000066480"/>
    </source>
</evidence>
<dbReference type="AlphaFoldDB" id="A0A0K1JDI4"/>
<reference evidence="2 3" key="1">
    <citation type="submission" date="2015-03" db="EMBL/GenBank/DDBJ databases">
        <title>Luteipulveratus halotolerans sp. nov., a novel actinobacterium (Dermacoccaceae) from Sarawak, Malaysia.</title>
        <authorList>
            <person name="Juboi H."/>
            <person name="Basik A."/>
            <person name="Shamsul S.S."/>
            <person name="Arnold P."/>
            <person name="Schmitt E.K."/>
            <person name="Sanglier J.-J."/>
            <person name="Yeo T."/>
        </authorList>
    </citation>
    <scope>NUCLEOTIDE SEQUENCE [LARGE SCALE GENOMIC DNA]</scope>
    <source>
        <strain evidence="2 3">MN07-A0370</strain>
    </source>
</reference>
<keyword evidence="3" id="KW-1185">Reference proteome</keyword>
<accession>A0A0K1JDI4</accession>
<keyword evidence="1" id="KW-0812">Transmembrane</keyword>
<protein>
    <recommendedName>
        <fullName evidence="4">Membrane-associated oxidoreductase</fullName>
    </recommendedName>
</protein>
<dbReference type="Proteomes" id="UP000066480">
    <property type="component" value="Chromosome"/>
</dbReference>
<organism evidence="2 3">
    <name type="scientific">Luteipulveratus mongoliensis</name>
    <dbReference type="NCBI Taxonomy" id="571913"/>
    <lineage>
        <taxon>Bacteria</taxon>
        <taxon>Bacillati</taxon>
        <taxon>Actinomycetota</taxon>
        <taxon>Actinomycetes</taxon>
        <taxon>Micrococcales</taxon>
        <taxon>Dermacoccaceae</taxon>
        <taxon>Luteipulveratus</taxon>
    </lineage>
</organism>
<keyword evidence="1" id="KW-0472">Membrane</keyword>
<dbReference type="STRING" id="571913.VV02_00250"/>
<feature type="transmembrane region" description="Helical" evidence="1">
    <location>
        <begin position="804"/>
        <end position="821"/>
    </location>
</feature>
<name>A0A0K1JDI4_9MICO</name>
<evidence type="ECO:0000313" key="2">
    <source>
        <dbReference type="EMBL" id="AKU14668.1"/>
    </source>
</evidence>